<comment type="caution">
    <text evidence="1">The sequence shown here is derived from an EMBL/GenBank/DDBJ whole genome shotgun (WGS) entry which is preliminary data.</text>
</comment>
<organism evidence="1 2">
    <name type="scientific">Boletus edulis BED1</name>
    <dbReference type="NCBI Taxonomy" id="1328754"/>
    <lineage>
        <taxon>Eukaryota</taxon>
        <taxon>Fungi</taxon>
        <taxon>Dikarya</taxon>
        <taxon>Basidiomycota</taxon>
        <taxon>Agaricomycotina</taxon>
        <taxon>Agaricomycetes</taxon>
        <taxon>Agaricomycetidae</taxon>
        <taxon>Boletales</taxon>
        <taxon>Boletineae</taxon>
        <taxon>Boletaceae</taxon>
        <taxon>Boletoideae</taxon>
        <taxon>Boletus</taxon>
    </lineage>
</organism>
<gene>
    <name evidence="1" type="ORF">L210DRAFT_3387159</name>
</gene>
<accession>A0AAD4C8F4</accession>
<dbReference type="Proteomes" id="UP001194468">
    <property type="component" value="Unassembled WGS sequence"/>
</dbReference>
<reference evidence="1" key="1">
    <citation type="submission" date="2019-10" db="EMBL/GenBank/DDBJ databases">
        <authorList>
            <consortium name="DOE Joint Genome Institute"/>
            <person name="Kuo A."/>
            <person name="Miyauchi S."/>
            <person name="Kiss E."/>
            <person name="Drula E."/>
            <person name="Kohler A."/>
            <person name="Sanchez-Garcia M."/>
            <person name="Andreopoulos B."/>
            <person name="Barry K.W."/>
            <person name="Bonito G."/>
            <person name="Buee M."/>
            <person name="Carver A."/>
            <person name="Chen C."/>
            <person name="Cichocki N."/>
            <person name="Clum A."/>
            <person name="Culley D."/>
            <person name="Crous P.W."/>
            <person name="Fauchery L."/>
            <person name="Girlanda M."/>
            <person name="Hayes R."/>
            <person name="Keri Z."/>
            <person name="LaButti K."/>
            <person name="Lipzen A."/>
            <person name="Lombard V."/>
            <person name="Magnuson J."/>
            <person name="Maillard F."/>
            <person name="Morin E."/>
            <person name="Murat C."/>
            <person name="Nolan M."/>
            <person name="Ohm R."/>
            <person name="Pangilinan J."/>
            <person name="Pereira M."/>
            <person name="Perotto S."/>
            <person name="Peter M."/>
            <person name="Riley R."/>
            <person name="Sitrit Y."/>
            <person name="Stielow B."/>
            <person name="Szollosi G."/>
            <person name="Zifcakova L."/>
            <person name="Stursova M."/>
            <person name="Spatafora J.W."/>
            <person name="Tedersoo L."/>
            <person name="Vaario L.-M."/>
            <person name="Yamada A."/>
            <person name="Yan M."/>
            <person name="Wang P."/>
            <person name="Xu J."/>
            <person name="Bruns T."/>
            <person name="Baldrian P."/>
            <person name="Vilgalys R."/>
            <person name="Henrissat B."/>
            <person name="Grigoriev I.V."/>
            <person name="Hibbett D."/>
            <person name="Nagy L.G."/>
            <person name="Martin F.M."/>
        </authorList>
    </citation>
    <scope>NUCLEOTIDE SEQUENCE</scope>
    <source>
        <strain evidence="1">BED1</strain>
    </source>
</reference>
<dbReference type="InterPro" id="IPR041078">
    <property type="entry name" value="Plavaka"/>
</dbReference>
<protein>
    <submittedName>
        <fullName evidence="1">Uncharacterized protein</fullName>
    </submittedName>
</protein>
<reference evidence="1" key="2">
    <citation type="journal article" date="2020" name="Nat. Commun.">
        <title>Large-scale genome sequencing of mycorrhizal fungi provides insights into the early evolution of symbiotic traits.</title>
        <authorList>
            <person name="Miyauchi S."/>
            <person name="Kiss E."/>
            <person name="Kuo A."/>
            <person name="Drula E."/>
            <person name="Kohler A."/>
            <person name="Sanchez-Garcia M."/>
            <person name="Morin E."/>
            <person name="Andreopoulos B."/>
            <person name="Barry K.W."/>
            <person name="Bonito G."/>
            <person name="Buee M."/>
            <person name="Carver A."/>
            <person name="Chen C."/>
            <person name="Cichocki N."/>
            <person name="Clum A."/>
            <person name="Culley D."/>
            <person name="Crous P.W."/>
            <person name="Fauchery L."/>
            <person name="Girlanda M."/>
            <person name="Hayes R.D."/>
            <person name="Keri Z."/>
            <person name="LaButti K."/>
            <person name="Lipzen A."/>
            <person name="Lombard V."/>
            <person name="Magnuson J."/>
            <person name="Maillard F."/>
            <person name="Murat C."/>
            <person name="Nolan M."/>
            <person name="Ohm R.A."/>
            <person name="Pangilinan J."/>
            <person name="Pereira M.F."/>
            <person name="Perotto S."/>
            <person name="Peter M."/>
            <person name="Pfister S."/>
            <person name="Riley R."/>
            <person name="Sitrit Y."/>
            <person name="Stielow J.B."/>
            <person name="Szollosi G."/>
            <person name="Zifcakova L."/>
            <person name="Stursova M."/>
            <person name="Spatafora J.W."/>
            <person name="Tedersoo L."/>
            <person name="Vaario L.M."/>
            <person name="Yamada A."/>
            <person name="Yan M."/>
            <person name="Wang P."/>
            <person name="Xu J."/>
            <person name="Bruns T."/>
            <person name="Baldrian P."/>
            <person name="Vilgalys R."/>
            <person name="Dunand C."/>
            <person name="Henrissat B."/>
            <person name="Grigoriev I.V."/>
            <person name="Hibbett D."/>
            <person name="Nagy L.G."/>
            <person name="Martin F.M."/>
        </authorList>
    </citation>
    <scope>NUCLEOTIDE SEQUENCE</scope>
    <source>
        <strain evidence="1">BED1</strain>
    </source>
</reference>
<feature type="non-terminal residue" evidence="1">
    <location>
        <position position="1"/>
    </location>
</feature>
<name>A0AAD4C8F4_BOLED</name>
<dbReference type="AlphaFoldDB" id="A0AAD4C8F4"/>
<evidence type="ECO:0000313" key="2">
    <source>
        <dbReference type="Proteomes" id="UP001194468"/>
    </source>
</evidence>
<dbReference type="EMBL" id="WHUW01000002">
    <property type="protein sequence ID" value="KAF8451173.1"/>
    <property type="molecule type" value="Genomic_DNA"/>
</dbReference>
<dbReference type="Pfam" id="PF18759">
    <property type="entry name" value="Plavaka"/>
    <property type="match status" value="1"/>
</dbReference>
<sequence>QTKIPAGATLCGAILSSDKTNITNMCGGRVAHPLLISLANIKMSVRNKGSSHAFLLLALMPIAKFIHPNSRMRGVLDARLFHQCLDIILEPLKQAAHIGRMMADPVGNMQYCFTPLVSYIVNTPEACMLACVRLNTSPVTTAMYKEFGDPECHPPRTAATTLNQLVTIDCDVADVAEYFAACEEFRLSGVSHPFFRDWPLARPSQFITPEGLHKWHREFWDHDIRWCMQALGVDELNFQFSILPYITSLRHFSSGITNLKQVGGRAQRDMQRFIVVVIAGVTLGPGRDERSLEKMERRFKSKRTLNGSMKSEEDVPLSSGNRLVQGFKVVQGFKRFKGSRRLGEARRSFGRVDEIQGDLS</sequence>
<keyword evidence="2" id="KW-1185">Reference proteome</keyword>
<proteinExistence type="predicted"/>
<evidence type="ECO:0000313" key="1">
    <source>
        <dbReference type="EMBL" id="KAF8451173.1"/>
    </source>
</evidence>